<reference evidence="1 2" key="1">
    <citation type="submission" date="2020-06" db="EMBL/GenBank/DDBJ databases">
        <title>Halomonas sp. QX-1 draft genome sequence.</title>
        <authorList>
            <person name="Qiu X."/>
        </authorList>
    </citation>
    <scope>NUCLEOTIDE SEQUENCE [LARGE SCALE GENOMIC DNA]</scope>
    <source>
        <strain evidence="1 2">QX-1</strain>
    </source>
</reference>
<dbReference type="RefSeq" id="WP_176304741.1">
    <property type="nucleotide sequence ID" value="NZ_JABWCV010000029.1"/>
</dbReference>
<keyword evidence="1" id="KW-0378">Hydrolase</keyword>
<keyword evidence="2" id="KW-1185">Reference proteome</keyword>
<dbReference type="InterPro" id="IPR002808">
    <property type="entry name" value="AdoCbi_amidolase"/>
</dbReference>
<accession>A0A7Y6VA23</accession>
<proteinExistence type="predicted"/>
<comment type="caution">
    <text evidence="1">The sequence shown here is derived from an EMBL/GenBank/DDBJ whole genome shotgun (WGS) entry which is preliminary data.</text>
</comment>
<dbReference type="Pfam" id="PF01955">
    <property type="entry name" value="CbiZ"/>
    <property type="match status" value="1"/>
</dbReference>
<dbReference type="EMBL" id="JABWCV010000029">
    <property type="protein sequence ID" value="NVF16153.1"/>
    <property type="molecule type" value="Genomic_DNA"/>
</dbReference>
<dbReference type="AlphaFoldDB" id="A0A7Y6VA23"/>
<dbReference type="GO" id="GO:0016787">
    <property type="term" value="F:hydrolase activity"/>
    <property type="evidence" value="ECO:0007669"/>
    <property type="project" value="UniProtKB-KW"/>
</dbReference>
<dbReference type="InterPro" id="IPR052209">
    <property type="entry name" value="CbiZ"/>
</dbReference>
<gene>
    <name evidence="1" type="ORF">HUO07_18590</name>
</gene>
<evidence type="ECO:0000313" key="1">
    <source>
        <dbReference type="EMBL" id="NVF16153.1"/>
    </source>
</evidence>
<name>A0A7Y6VA23_9GAMM</name>
<dbReference type="Proteomes" id="UP000589984">
    <property type="component" value="Unassembled WGS sequence"/>
</dbReference>
<evidence type="ECO:0000313" key="2">
    <source>
        <dbReference type="Proteomes" id="UP000589984"/>
    </source>
</evidence>
<dbReference type="PANTHER" id="PTHR35336:SF5">
    <property type="entry name" value="ADENOSYLCOBINAMIDE AMIDOHYDROLASE"/>
    <property type="match status" value="1"/>
</dbReference>
<sequence length="234" mass="24201">MSTLLSTPKTLPFNQPLTLSQSEHCLAITSQVPLRTLSSALIGDGFGSTHCFANFHVDKNYDGRTPVADLSAWLGAQGLPSSSIAMMTAVRLSSASIVSMPLAQREHGVMALVTAGTGNAVDITALHSQDPRLVAGTINVFVFVDAQLTDGALVNTCLSITETKVQALYKAGIIDTYSGTATTGTSTDCVCVAATQQGMQTPYAGSGTPLGRAIGRAVYQATLNSLACSSEGLV</sequence>
<dbReference type="PANTHER" id="PTHR35336">
    <property type="entry name" value="ADENOSYLCOBINAMIDE AMIDOHYDROLASE"/>
    <property type="match status" value="1"/>
</dbReference>
<protein>
    <submittedName>
        <fullName evidence="1">Adenosylcobinamide amidohydrolase</fullName>
    </submittedName>
</protein>
<organism evidence="1 2">
    <name type="scientific">Vreelandella maris</name>
    <dbReference type="NCBI Taxonomy" id="2729617"/>
    <lineage>
        <taxon>Bacteria</taxon>
        <taxon>Pseudomonadati</taxon>
        <taxon>Pseudomonadota</taxon>
        <taxon>Gammaproteobacteria</taxon>
        <taxon>Oceanospirillales</taxon>
        <taxon>Halomonadaceae</taxon>
        <taxon>Vreelandella</taxon>
    </lineage>
</organism>